<reference evidence="2 3" key="1">
    <citation type="submission" date="2017-06" db="EMBL/GenBank/DDBJ databases">
        <authorList>
            <person name="Kim H.J."/>
            <person name="Triplett B.A."/>
        </authorList>
    </citation>
    <scope>NUCLEOTIDE SEQUENCE [LARGE SCALE GENOMIC DNA]</scope>
    <source>
        <strain evidence="2 3">DSM 25597</strain>
    </source>
</reference>
<proteinExistence type="predicted"/>
<keyword evidence="1" id="KW-0812">Transmembrane</keyword>
<feature type="transmembrane region" description="Helical" evidence="1">
    <location>
        <begin position="380"/>
        <end position="396"/>
    </location>
</feature>
<keyword evidence="1" id="KW-1133">Transmembrane helix</keyword>
<sequence>MFGLIINLLITIIFIVPLLRKGTSLDVFIIWGLYFMSSVLAFFFDPGDIRGFTRFSDYPDSYFILYGIFACYCLSPLYTIRNPKYKPELKHVNFNINQRRLLMFGVLGGIYAIIYVFPHAFKSVALGASEIRNSFLKDKTNTVLPISIFTTIAVAFASFFSVFLAVFFMSLKSNLSKTWRYLLFIASLSYIVVSLAYTARDGFLFYIIFGSIFVTNYWSYFNDRLKKRIKIFGFSVLAIGVFVLGSFTQDRFGDSDAGTMGYIATQPYVFAENIIQREGYGDQYYYGTSLRLPLINRVLGIPIEEFDRTEPYEWTFGTFLTDFYNVNGFLSLIILSVLFTEYFRYQFKKSKNSSLRYLLVYTFYVHFIVSGLFYFRLGSFSGNVFMLILVIFISLQKKNSIQ</sequence>
<protein>
    <recommendedName>
        <fullName evidence="4">Oligosaccharide repeat unit polymerase</fullName>
    </recommendedName>
</protein>
<keyword evidence="3" id="KW-1185">Reference proteome</keyword>
<feature type="transmembrane region" description="Helical" evidence="1">
    <location>
        <begin position="141"/>
        <end position="167"/>
    </location>
</feature>
<feature type="transmembrane region" description="Helical" evidence="1">
    <location>
        <begin position="231"/>
        <end position="248"/>
    </location>
</feature>
<evidence type="ECO:0000313" key="2">
    <source>
        <dbReference type="EMBL" id="SNR71982.1"/>
    </source>
</evidence>
<feature type="transmembrane region" description="Helical" evidence="1">
    <location>
        <begin position="25"/>
        <end position="43"/>
    </location>
</feature>
<feature type="transmembrane region" description="Helical" evidence="1">
    <location>
        <begin position="323"/>
        <end position="343"/>
    </location>
</feature>
<feature type="transmembrane region" description="Helical" evidence="1">
    <location>
        <begin position="203"/>
        <end position="219"/>
    </location>
</feature>
<dbReference type="Proteomes" id="UP000198379">
    <property type="component" value="Unassembled WGS sequence"/>
</dbReference>
<gene>
    <name evidence="2" type="ORF">SAMN06265376_102179</name>
</gene>
<name>A0A238YLW1_9FLAO</name>
<organism evidence="2 3">
    <name type="scientific">Dokdonia pacifica</name>
    <dbReference type="NCBI Taxonomy" id="1627892"/>
    <lineage>
        <taxon>Bacteria</taxon>
        <taxon>Pseudomonadati</taxon>
        <taxon>Bacteroidota</taxon>
        <taxon>Flavobacteriia</taxon>
        <taxon>Flavobacteriales</taxon>
        <taxon>Flavobacteriaceae</taxon>
        <taxon>Dokdonia</taxon>
    </lineage>
</organism>
<evidence type="ECO:0000256" key="1">
    <source>
        <dbReference type="SAM" id="Phobius"/>
    </source>
</evidence>
<dbReference type="EMBL" id="FZNY01000002">
    <property type="protein sequence ID" value="SNR71982.1"/>
    <property type="molecule type" value="Genomic_DNA"/>
</dbReference>
<evidence type="ECO:0000313" key="3">
    <source>
        <dbReference type="Proteomes" id="UP000198379"/>
    </source>
</evidence>
<dbReference type="RefSeq" id="WP_089370952.1">
    <property type="nucleotide sequence ID" value="NZ_FZNY01000002.1"/>
</dbReference>
<keyword evidence="1" id="KW-0472">Membrane</keyword>
<dbReference type="OrthoDB" id="1445212at2"/>
<feature type="transmembrane region" description="Helical" evidence="1">
    <location>
        <begin position="63"/>
        <end position="80"/>
    </location>
</feature>
<evidence type="ECO:0008006" key="4">
    <source>
        <dbReference type="Google" id="ProtNLM"/>
    </source>
</evidence>
<dbReference type="AlphaFoldDB" id="A0A238YLW1"/>
<feature type="transmembrane region" description="Helical" evidence="1">
    <location>
        <begin position="355"/>
        <end position="374"/>
    </location>
</feature>
<feature type="transmembrane region" description="Helical" evidence="1">
    <location>
        <begin position="179"/>
        <end position="197"/>
    </location>
</feature>
<feature type="transmembrane region" description="Helical" evidence="1">
    <location>
        <begin position="101"/>
        <end position="121"/>
    </location>
</feature>
<accession>A0A238YLW1</accession>